<proteinExistence type="predicted"/>
<keyword evidence="2" id="KW-1185">Reference proteome</keyword>
<reference evidence="1" key="1">
    <citation type="submission" date="2011-05" db="EMBL/GenBank/DDBJ databases">
        <authorList>
            <person name="Kuske C.R."/>
            <person name="Challacombe J.F."/>
            <person name="Siddaramappa S."/>
            <person name="Petersen J.M."/>
            <person name="Bruce D.C."/>
        </authorList>
    </citation>
    <scope>NUCLEOTIDE SEQUENCE</scope>
    <source>
        <strain evidence="1">TX077308</strain>
    </source>
</reference>
<evidence type="ECO:0000313" key="2">
    <source>
        <dbReference type="Proteomes" id="UP000000490"/>
    </source>
</evidence>
<dbReference type="Proteomes" id="UP000000490">
    <property type="component" value="Chromosome"/>
</dbReference>
<dbReference type="EMBL" id="CP002872">
    <property type="protein sequence ID" value="AEI36021.1"/>
    <property type="molecule type" value="Genomic_DNA"/>
</dbReference>
<organism evidence="1 2">
    <name type="scientific">Francisella salina</name>
    <dbReference type="NCBI Taxonomy" id="573569"/>
    <lineage>
        <taxon>Bacteria</taxon>
        <taxon>Pseudomonadati</taxon>
        <taxon>Pseudomonadota</taxon>
        <taxon>Gammaproteobacteria</taxon>
        <taxon>Thiotrichales</taxon>
        <taxon>Francisellaceae</taxon>
        <taxon>Francisella</taxon>
    </lineage>
</organism>
<evidence type="ECO:0000313" key="1">
    <source>
        <dbReference type="EMBL" id="AEI36021.1"/>
    </source>
</evidence>
<sequence length="52" mass="5977">MDNNVTNCYKNKEDNSKNCHHTIDYEIYCKGVGLVTENIDGDTLLLEKITKK</sequence>
<name>A0ABM5MAF1_FRAST</name>
<protein>
    <submittedName>
        <fullName evidence="1">Uncharacterized protein</fullName>
    </submittedName>
</protein>
<accession>A0ABM5MAF1</accession>
<gene>
    <name evidence="1" type="ordered locus">F7308_1094</name>
</gene>